<evidence type="ECO:0000313" key="3">
    <source>
        <dbReference type="EMBL" id="SSA51438.1"/>
    </source>
</evidence>
<evidence type="ECO:0000313" key="2">
    <source>
        <dbReference type="EMBL" id="PWJ11458.1"/>
    </source>
</evidence>
<keyword evidence="4" id="KW-1185">Reference proteome</keyword>
<evidence type="ECO:0000313" key="5">
    <source>
        <dbReference type="Proteomes" id="UP000251571"/>
    </source>
</evidence>
<reference evidence="2 4" key="2">
    <citation type="submission" date="2018-03" db="EMBL/GenBank/DDBJ databases">
        <title>Genomic Encyclopedia of Archaeal and Bacterial Type Strains, Phase II (KMG-II): from individual species to whole genera.</title>
        <authorList>
            <person name="Goeker M."/>
        </authorList>
    </citation>
    <scope>NUCLEOTIDE SEQUENCE [LARGE SCALE GENOMIC DNA]</scope>
    <source>
        <strain evidence="2 4">DSM 25227</strain>
    </source>
</reference>
<dbReference type="EMBL" id="UETC01000019">
    <property type="protein sequence ID" value="SSA51438.1"/>
    <property type="molecule type" value="Genomic_DNA"/>
</dbReference>
<organism evidence="3 5">
    <name type="scientific">Jannaschia seohaensis</name>
    <dbReference type="NCBI Taxonomy" id="475081"/>
    <lineage>
        <taxon>Bacteria</taxon>
        <taxon>Pseudomonadati</taxon>
        <taxon>Pseudomonadota</taxon>
        <taxon>Alphaproteobacteria</taxon>
        <taxon>Rhodobacterales</taxon>
        <taxon>Roseobacteraceae</taxon>
        <taxon>Jannaschia</taxon>
    </lineage>
</organism>
<feature type="region of interest" description="Disordered" evidence="1">
    <location>
        <begin position="55"/>
        <end position="88"/>
    </location>
</feature>
<name>A0A2Y9B7F6_9RHOB</name>
<dbReference type="Proteomes" id="UP000245839">
    <property type="component" value="Unassembled WGS sequence"/>
</dbReference>
<sequence>MSNLSRVWLAYLAADRADGTFKPLLPGSWEMKGVPSFTAAAAACNIARGRGQAVAGNSSIDTRGAGPYRPVSREVGIPSVMERKPGHS</sequence>
<gene>
    <name evidence="2" type="ORF">BCF38_11925</name>
    <name evidence="3" type="ORF">SAMN05421539_11925</name>
</gene>
<proteinExistence type="predicted"/>
<evidence type="ECO:0000256" key="1">
    <source>
        <dbReference type="SAM" id="MobiDB-lite"/>
    </source>
</evidence>
<protein>
    <submittedName>
        <fullName evidence="3">Uncharacterized protein</fullName>
    </submittedName>
</protein>
<dbReference type="EMBL" id="QGDJ01000019">
    <property type="protein sequence ID" value="PWJ11458.1"/>
    <property type="molecule type" value="Genomic_DNA"/>
</dbReference>
<reference evidence="3 5" key="1">
    <citation type="submission" date="2016-10" db="EMBL/GenBank/DDBJ databases">
        <authorList>
            <person name="Cai Z."/>
        </authorList>
    </citation>
    <scope>NUCLEOTIDE SEQUENCE [LARGE SCALE GENOMIC DNA]</scope>
    <source>
        <strain evidence="3 5">DSM 25227</strain>
    </source>
</reference>
<accession>A0A2Y9B7F6</accession>
<evidence type="ECO:0000313" key="4">
    <source>
        <dbReference type="Proteomes" id="UP000245839"/>
    </source>
</evidence>
<dbReference type="Proteomes" id="UP000251571">
    <property type="component" value="Unassembled WGS sequence"/>
</dbReference>
<dbReference type="AlphaFoldDB" id="A0A2Y9B7F6"/>
<dbReference type="RefSeq" id="WP_109566339.1">
    <property type="nucleotide sequence ID" value="NZ_QGDJ01000019.1"/>
</dbReference>